<accession>A0A9D1LHZ8</accession>
<reference evidence="1" key="2">
    <citation type="journal article" date="2021" name="PeerJ">
        <title>Extensive microbial diversity within the chicken gut microbiome revealed by metagenomics and culture.</title>
        <authorList>
            <person name="Gilroy R."/>
            <person name="Ravi A."/>
            <person name="Getino M."/>
            <person name="Pursley I."/>
            <person name="Horton D.L."/>
            <person name="Alikhan N.F."/>
            <person name="Baker D."/>
            <person name="Gharbi K."/>
            <person name="Hall N."/>
            <person name="Watson M."/>
            <person name="Adriaenssens E.M."/>
            <person name="Foster-Nyarko E."/>
            <person name="Jarju S."/>
            <person name="Secka A."/>
            <person name="Antonio M."/>
            <person name="Oren A."/>
            <person name="Chaudhuri R.R."/>
            <person name="La Ragione R."/>
            <person name="Hildebrand F."/>
            <person name="Pallen M.J."/>
        </authorList>
    </citation>
    <scope>NUCLEOTIDE SEQUENCE</scope>
    <source>
        <strain evidence="1">CHK193-30670</strain>
    </source>
</reference>
<organism evidence="1 2">
    <name type="scientific">Candidatus Aphodocola excrementigallinarum</name>
    <dbReference type="NCBI Taxonomy" id="2840670"/>
    <lineage>
        <taxon>Bacteria</taxon>
        <taxon>Bacillati</taxon>
        <taxon>Bacillota</taxon>
        <taxon>Bacilli</taxon>
        <taxon>Candidatus Aphodocola</taxon>
    </lineage>
</organism>
<dbReference type="AlphaFoldDB" id="A0A9D1LHZ8"/>
<comment type="caution">
    <text evidence="1">The sequence shown here is derived from an EMBL/GenBank/DDBJ whole genome shotgun (WGS) entry which is preliminary data.</text>
</comment>
<name>A0A9D1LHZ8_9FIRM</name>
<evidence type="ECO:0000313" key="2">
    <source>
        <dbReference type="Proteomes" id="UP000824074"/>
    </source>
</evidence>
<proteinExistence type="predicted"/>
<reference evidence="1" key="1">
    <citation type="submission" date="2020-10" db="EMBL/GenBank/DDBJ databases">
        <authorList>
            <person name="Gilroy R."/>
        </authorList>
    </citation>
    <scope>NUCLEOTIDE SEQUENCE</scope>
    <source>
        <strain evidence="1">CHK193-30670</strain>
    </source>
</reference>
<evidence type="ECO:0000313" key="1">
    <source>
        <dbReference type="EMBL" id="HIU40255.1"/>
    </source>
</evidence>
<sequence length="236" mass="27233">MARKGEGSMIKVSCRSDIMKLFVKPLGSGEESTVGLLKDGKNVAKCFHQPRDLNEVNNLLMGKDLNQTSFCFLKDLYTNDNFIWGALADYAPGNKLSSDIKKVPFMNLLYSTLLLKRDIKTVSDAGIKVGDWKNFNMNFTDAEITITDVGRCFYSGEDKKEIYRYNLEMIFDVIKREYCNNELLKEIIEKDPVLNRSFKNNESFPEFFIELQKYFRNELGEEVSNLVECESKMKKI</sequence>
<gene>
    <name evidence="1" type="ORF">IAB68_03005</name>
</gene>
<protein>
    <submittedName>
        <fullName evidence="1">Uncharacterized protein</fullName>
    </submittedName>
</protein>
<dbReference type="Proteomes" id="UP000824074">
    <property type="component" value="Unassembled WGS sequence"/>
</dbReference>
<dbReference type="EMBL" id="DVMT01000030">
    <property type="protein sequence ID" value="HIU40255.1"/>
    <property type="molecule type" value="Genomic_DNA"/>
</dbReference>